<comment type="similarity">
    <text evidence="1">Belongs to the FAH family.</text>
</comment>
<dbReference type="InterPro" id="IPR011234">
    <property type="entry name" value="Fumarylacetoacetase-like_C"/>
</dbReference>
<evidence type="ECO:0000259" key="3">
    <source>
        <dbReference type="Pfam" id="PF01557"/>
    </source>
</evidence>
<evidence type="ECO:0000313" key="5">
    <source>
        <dbReference type="EMBL" id="TFV75927.1"/>
    </source>
</evidence>
<evidence type="ECO:0000259" key="4">
    <source>
        <dbReference type="Pfam" id="PF10370"/>
    </source>
</evidence>
<organism evidence="5 6">
    <name type="scientific">Bradyrhizobium frederickii</name>
    <dbReference type="NCBI Taxonomy" id="2560054"/>
    <lineage>
        <taxon>Bacteria</taxon>
        <taxon>Pseudomonadati</taxon>
        <taxon>Pseudomonadota</taxon>
        <taxon>Alphaproteobacteria</taxon>
        <taxon>Hyphomicrobiales</taxon>
        <taxon>Nitrobacteraceae</taxon>
        <taxon>Bradyrhizobium</taxon>
    </lineage>
</organism>
<dbReference type="InterPro" id="IPR036663">
    <property type="entry name" value="Fumarylacetoacetase_C_sf"/>
</dbReference>
<dbReference type="Proteomes" id="UP000297700">
    <property type="component" value="Unassembled WGS sequence"/>
</dbReference>
<evidence type="ECO:0000313" key="6">
    <source>
        <dbReference type="Proteomes" id="UP000297700"/>
    </source>
</evidence>
<feature type="domain" description="Rv2993c-like N-terminal" evidence="4">
    <location>
        <begin position="9"/>
        <end position="69"/>
    </location>
</feature>
<dbReference type="GO" id="GO:0044281">
    <property type="term" value="P:small molecule metabolic process"/>
    <property type="evidence" value="ECO:0007669"/>
    <property type="project" value="UniProtKB-ARBA"/>
</dbReference>
<dbReference type="EMBL" id="SPQS01000007">
    <property type="protein sequence ID" value="TFV75927.1"/>
    <property type="molecule type" value="Genomic_DNA"/>
</dbReference>
<feature type="domain" description="Fumarylacetoacetase-like C-terminal" evidence="3">
    <location>
        <begin position="76"/>
        <end position="309"/>
    </location>
</feature>
<dbReference type="SUPFAM" id="SSF56529">
    <property type="entry name" value="FAH"/>
    <property type="match status" value="1"/>
</dbReference>
<name>A0A4Y9P8G7_9BRAD</name>
<dbReference type="GO" id="GO:0003824">
    <property type="term" value="F:catalytic activity"/>
    <property type="evidence" value="ECO:0007669"/>
    <property type="project" value="InterPro"/>
</dbReference>
<dbReference type="InterPro" id="IPR018833">
    <property type="entry name" value="Rv2993c-like_N"/>
</dbReference>
<dbReference type="Gene3D" id="3.90.850.10">
    <property type="entry name" value="Fumarylacetoacetase-like, C-terminal domain"/>
    <property type="match status" value="1"/>
</dbReference>
<proteinExistence type="inferred from homology"/>
<dbReference type="Pfam" id="PF01557">
    <property type="entry name" value="FAA_hydrolase"/>
    <property type="match status" value="1"/>
</dbReference>
<evidence type="ECO:0000256" key="1">
    <source>
        <dbReference type="ARBA" id="ARBA00010211"/>
    </source>
</evidence>
<reference evidence="5 6" key="1">
    <citation type="submission" date="2019-03" db="EMBL/GenBank/DDBJ databases">
        <title>Bradyrhizobium strains diversity.</title>
        <authorList>
            <person name="Urquiaga M.C.O."/>
            <person name="Hungria M."/>
            <person name="Delamuta J.R.M."/>
            <person name="Klepa M.S."/>
        </authorList>
    </citation>
    <scope>NUCLEOTIDE SEQUENCE [LARGE SCALE GENOMIC DNA]</scope>
    <source>
        <strain evidence="5 6">CNPSo 3426</strain>
    </source>
</reference>
<sequence>MEEQVATNLVRFEAGNGPRWGVITGAEIAPLSNDYPTTAALIEQGEADWRAACSRGARIAIASVKILAPITTPCRLYCQGANYRQHMIESGMDPDAKLFNMFFTKADASVCPSGEKVARPAHVKLLDYEIELALVFRRPISSAVTLTRETLPDYVFAITIANDLSARDVQLPQTQFFKGKSYRGFCPIGPWLTVLEREEFPRIDDLALELDVNGAPRQRDTTANLVFKPAETISELSTFANIAPGDVLLTGTPSGCALRVPPPPVRRLLQLLPERVLWKLFLNGQARRPQYLKPGDRITARIRSRDGAVDLGEQATEIVGP</sequence>
<keyword evidence="2" id="KW-0479">Metal-binding</keyword>
<comment type="caution">
    <text evidence="5">The sequence shown here is derived from an EMBL/GenBank/DDBJ whole genome shotgun (WGS) entry which is preliminary data.</text>
</comment>
<dbReference type="Pfam" id="PF10370">
    <property type="entry name" value="Rv2993c-like_N"/>
    <property type="match status" value="1"/>
</dbReference>
<evidence type="ECO:0000256" key="2">
    <source>
        <dbReference type="ARBA" id="ARBA00022723"/>
    </source>
</evidence>
<dbReference type="InterPro" id="IPR051121">
    <property type="entry name" value="FAH"/>
</dbReference>
<protein>
    <submittedName>
        <fullName evidence="5">DUF2437 domain-containing protein</fullName>
    </submittedName>
</protein>
<dbReference type="GO" id="GO:0046872">
    <property type="term" value="F:metal ion binding"/>
    <property type="evidence" value="ECO:0007669"/>
    <property type="project" value="UniProtKB-KW"/>
</dbReference>
<dbReference type="PANTHER" id="PTHR42796:SF4">
    <property type="entry name" value="FUMARYLACETOACETATE HYDROLASE DOMAIN-CONTAINING PROTEIN 2A"/>
    <property type="match status" value="1"/>
</dbReference>
<dbReference type="PANTHER" id="PTHR42796">
    <property type="entry name" value="FUMARYLACETOACETATE HYDROLASE DOMAIN-CONTAINING PROTEIN 2A-RELATED"/>
    <property type="match status" value="1"/>
</dbReference>
<accession>A0A4Y9P8G7</accession>
<gene>
    <name evidence="5" type="ORF">E4K64_14725</name>
</gene>
<dbReference type="AlphaFoldDB" id="A0A4Y9P8G7"/>